<protein>
    <submittedName>
        <fullName evidence="2">Uncharacterized protein</fullName>
    </submittedName>
</protein>
<keyword evidence="3" id="KW-1185">Reference proteome</keyword>
<sequence>MDKGKGKVTSPYLHHHISLLPRPHHFRSPLMPPSPPAGAPAGPSPGPSFERFMSPHAGAVGLRQA</sequence>
<name>A0A8H6Y8K8_9AGAR</name>
<dbReference type="Proteomes" id="UP000620124">
    <property type="component" value="Unassembled WGS sequence"/>
</dbReference>
<comment type="caution">
    <text evidence="2">The sequence shown here is derived from an EMBL/GenBank/DDBJ whole genome shotgun (WGS) entry which is preliminary data.</text>
</comment>
<feature type="region of interest" description="Disordered" evidence="1">
    <location>
        <begin position="23"/>
        <end position="65"/>
    </location>
</feature>
<proteinExistence type="predicted"/>
<gene>
    <name evidence="2" type="ORF">MVEN_01129400</name>
</gene>
<dbReference type="EMBL" id="JACAZI010000008">
    <property type="protein sequence ID" value="KAF7354404.1"/>
    <property type="molecule type" value="Genomic_DNA"/>
</dbReference>
<reference evidence="2" key="1">
    <citation type="submission" date="2020-05" db="EMBL/GenBank/DDBJ databases">
        <title>Mycena genomes resolve the evolution of fungal bioluminescence.</title>
        <authorList>
            <person name="Tsai I.J."/>
        </authorList>
    </citation>
    <scope>NUCLEOTIDE SEQUENCE</scope>
    <source>
        <strain evidence="2">CCC161011</strain>
    </source>
</reference>
<evidence type="ECO:0000313" key="3">
    <source>
        <dbReference type="Proteomes" id="UP000620124"/>
    </source>
</evidence>
<organism evidence="2 3">
    <name type="scientific">Mycena venus</name>
    <dbReference type="NCBI Taxonomy" id="2733690"/>
    <lineage>
        <taxon>Eukaryota</taxon>
        <taxon>Fungi</taxon>
        <taxon>Dikarya</taxon>
        <taxon>Basidiomycota</taxon>
        <taxon>Agaricomycotina</taxon>
        <taxon>Agaricomycetes</taxon>
        <taxon>Agaricomycetidae</taxon>
        <taxon>Agaricales</taxon>
        <taxon>Marasmiineae</taxon>
        <taxon>Mycenaceae</taxon>
        <taxon>Mycena</taxon>
    </lineage>
</organism>
<evidence type="ECO:0000256" key="1">
    <source>
        <dbReference type="SAM" id="MobiDB-lite"/>
    </source>
</evidence>
<evidence type="ECO:0000313" key="2">
    <source>
        <dbReference type="EMBL" id="KAF7354404.1"/>
    </source>
</evidence>
<dbReference type="AlphaFoldDB" id="A0A8H6Y8K8"/>
<accession>A0A8H6Y8K8</accession>
<feature type="compositionally biased region" description="Pro residues" evidence="1">
    <location>
        <begin position="30"/>
        <end position="46"/>
    </location>
</feature>